<evidence type="ECO:0000256" key="1">
    <source>
        <dbReference type="ARBA" id="ARBA00011069"/>
    </source>
</evidence>
<organism evidence="3 4">
    <name type="scientific">Phytophthora rubi</name>
    <dbReference type="NCBI Taxonomy" id="129364"/>
    <lineage>
        <taxon>Eukaryota</taxon>
        <taxon>Sar</taxon>
        <taxon>Stramenopiles</taxon>
        <taxon>Oomycota</taxon>
        <taxon>Peronosporomycetes</taxon>
        <taxon>Peronosporales</taxon>
        <taxon>Peronosporaceae</taxon>
        <taxon>Phytophthora</taxon>
    </lineage>
</organism>
<feature type="compositionally biased region" description="Basic and acidic residues" evidence="2">
    <location>
        <begin position="7"/>
        <end position="16"/>
    </location>
</feature>
<dbReference type="GO" id="GO:0005684">
    <property type="term" value="C:U2-type spliceosomal complex"/>
    <property type="evidence" value="ECO:0007669"/>
    <property type="project" value="TreeGrafter"/>
</dbReference>
<keyword evidence="4" id="KW-1185">Reference proteome</keyword>
<dbReference type="InterPro" id="IPR002885">
    <property type="entry name" value="PPR_rpt"/>
</dbReference>
<dbReference type="GO" id="GO:0000398">
    <property type="term" value="P:mRNA splicing, via spliceosome"/>
    <property type="evidence" value="ECO:0007669"/>
    <property type="project" value="TreeGrafter"/>
</dbReference>
<feature type="region of interest" description="Disordered" evidence="2">
    <location>
        <begin position="1"/>
        <end position="56"/>
    </location>
</feature>
<dbReference type="Gene3D" id="1.25.40.10">
    <property type="entry name" value="Tetratricopeptide repeat domain"/>
    <property type="match status" value="2"/>
</dbReference>
<dbReference type="Pfam" id="PF09736">
    <property type="entry name" value="Bud13"/>
    <property type="match status" value="1"/>
</dbReference>
<protein>
    <recommendedName>
        <fullName evidence="5">BUD13 homolog</fullName>
    </recommendedName>
</protein>
<dbReference type="InterPro" id="IPR051112">
    <property type="entry name" value="CWC26_splicing_factor"/>
</dbReference>
<evidence type="ECO:0008006" key="5">
    <source>
        <dbReference type="Google" id="ProtNLM"/>
    </source>
</evidence>
<dbReference type="InterPro" id="IPR011990">
    <property type="entry name" value="TPR-like_helical_dom_sf"/>
</dbReference>
<feature type="region of interest" description="Disordered" evidence="2">
    <location>
        <begin position="292"/>
        <end position="337"/>
    </location>
</feature>
<feature type="compositionally biased region" description="Basic residues" evidence="2">
    <location>
        <begin position="195"/>
        <end position="208"/>
    </location>
</feature>
<comment type="caution">
    <text evidence="3">The sequence shown here is derived from an EMBL/GenBank/DDBJ whole genome shotgun (WGS) entry which is preliminary data.</text>
</comment>
<proteinExistence type="inferred from homology"/>
<dbReference type="Pfam" id="PF13812">
    <property type="entry name" value="PPR_3"/>
    <property type="match status" value="1"/>
</dbReference>
<sequence length="743" mass="85395">MKKGKPAGRDRRRDSRAASTENVEDESMRKNEMRSSGSEKVKTEPNAAADDKKEEKKAGLFTAAEFEHQRKIAAKRKDVLRGVDASEMGANAETVYRDKRGRKLDMLNEMVRQQEVLEGKRKREEREEYEWGTGEVQKRERKSQQELLDEMKKTPFARHEDDKDLERKRRERVRAFDPINSKIFQGDPLAEGKSKSKKDKKKASKLKPKYAGPPAPPNRFGITPGYRWDGVVRGTNWEEKIMMRQNANAAVSEEAYKYAVADMRRTRVRAAGRQRAAATFSCAWMRRQHAHAESLSNPHYTKEEDAAKLHPKDKGKQPKRRKGKPPHGTSSSTIARSYKEGEYAQALRVFKAMRNDGYIPETTIYSYALSSALKSDQHELVLEIFDDMAKNHVDFSIISYNIILNSCARGRRAASTPCAARHPRAPTGDDAGHVPVAGHLRRQDRRVEARAGRHEHHAGGGIGAHINHLQLGIFSVCQEGQAEWETIVEVYETMPEALREDLHGVHLGAVIMAHTNSESEELKLRGLEIFFKYKARRSTDEQPSIFAYNADLLALLDTNQLEKIQPLANEMKEKEVEWDTMTYQYLILSDIRRGAVETAAQMLKENAKSMDQSTMCYRELIEFYGKKRKNPREAVRLMLQMMKMNKRLSRLDRHNALRIALQLPERAPYWNFRKWMNIRAKSMIKEVPPHLMLTHPRQHRVLMQEVEKTPPETKHVQDNTRCGCCLARASSRVVFFRTPTHTS</sequence>
<name>A0A6A4FYH9_9STRA</name>
<gene>
    <name evidence="3" type="ORF">PR003_g347</name>
</gene>
<feature type="compositionally biased region" description="Basic and acidic residues" evidence="2">
    <location>
        <begin position="116"/>
        <end position="126"/>
    </location>
</feature>
<feature type="region of interest" description="Disordered" evidence="2">
    <location>
        <begin position="116"/>
        <end position="222"/>
    </location>
</feature>
<evidence type="ECO:0000256" key="2">
    <source>
        <dbReference type="SAM" id="MobiDB-lite"/>
    </source>
</evidence>
<dbReference type="PANTHER" id="PTHR31809">
    <property type="entry name" value="BUD13 HOMOLOG"/>
    <property type="match status" value="1"/>
</dbReference>
<dbReference type="GO" id="GO:0003723">
    <property type="term" value="F:RNA binding"/>
    <property type="evidence" value="ECO:0007669"/>
    <property type="project" value="TreeGrafter"/>
</dbReference>
<feature type="compositionally biased region" description="Basic and acidic residues" evidence="2">
    <location>
        <begin position="26"/>
        <end position="56"/>
    </location>
</feature>
<evidence type="ECO:0000313" key="4">
    <source>
        <dbReference type="Proteomes" id="UP000434957"/>
    </source>
</evidence>
<dbReference type="InterPro" id="IPR018609">
    <property type="entry name" value="Bud13"/>
</dbReference>
<accession>A0A6A4FYH9</accession>
<evidence type="ECO:0000313" key="3">
    <source>
        <dbReference type="EMBL" id="KAE9360154.1"/>
    </source>
</evidence>
<comment type="similarity">
    <text evidence="1">Belongs to the CWC26 family.</text>
</comment>
<dbReference type="Proteomes" id="UP000434957">
    <property type="component" value="Unassembled WGS sequence"/>
</dbReference>
<dbReference type="GO" id="GO:0070274">
    <property type="term" value="C:RES complex"/>
    <property type="evidence" value="ECO:0007669"/>
    <property type="project" value="TreeGrafter"/>
</dbReference>
<feature type="compositionally biased region" description="Basic and acidic residues" evidence="2">
    <location>
        <begin position="136"/>
        <end position="168"/>
    </location>
</feature>
<reference evidence="3 4" key="1">
    <citation type="submission" date="2018-08" db="EMBL/GenBank/DDBJ databases">
        <title>Genomic investigation of the strawberry pathogen Phytophthora fragariae indicates pathogenicity is determined by transcriptional variation in three key races.</title>
        <authorList>
            <person name="Adams T.M."/>
            <person name="Armitage A.D."/>
            <person name="Sobczyk M.K."/>
            <person name="Bates H.J."/>
            <person name="Dunwell J.M."/>
            <person name="Nellist C.F."/>
            <person name="Harrison R.J."/>
        </authorList>
    </citation>
    <scope>NUCLEOTIDE SEQUENCE [LARGE SCALE GENOMIC DNA]</scope>
    <source>
        <strain evidence="3 4">SCRP333</strain>
    </source>
</reference>
<dbReference type="AlphaFoldDB" id="A0A6A4FYH9"/>
<feature type="compositionally biased region" description="Basic and acidic residues" evidence="2">
    <location>
        <begin position="300"/>
        <end position="316"/>
    </location>
</feature>
<dbReference type="PANTHER" id="PTHR31809:SF0">
    <property type="entry name" value="BUD13 HOMOLOG"/>
    <property type="match status" value="1"/>
</dbReference>
<dbReference type="EMBL" id="QXFT01000008">
    <property type="protein sequence ID" value="KAE9360154.1"/>
    <property type="molecule type" value="Genomic_DNA"/>
</dbReference>